<proteinExistence type="predicted"/>
<evidence type="ECO:0000259" key="4">
    <source>
        <dbReference type="PROSITE" id="PS51085"/>
    </source>
</evidence>
<feature type="domain" description="FAD-binding FR-type" evidence="5">
    <location>
        <begin position="105"/>
        <end position="205"/>
    </location>
</feature>
<dbReference type="CDD" id="cd00207">
    <property type="entry name" value="fer2"/>
    <property type="match status" value="1"/>
</dbReference>
<dbReference type="Pfam" id="PF00111">
    <property type="entry name" value="Fer2"/>
    <property type="match status" value="1"/>
</dbReference>
<evidence type="ECO:0000256" key="2">
    <source>
        <dbReference type="ARBA" id="ARBA00022714"/>
    </source>
</evidence>
<dbReference type="InterPro" id="IPR039261">
    <property type="entry name" value="FNR_nucleotide-bd"/>
</dbReference>
<dbReference type="Gene3D" id="3.40.50.80">
    <property type="entry name" value="Nucleotide-binding domain of ferredoxin-NADP reductase (FNR) module"/>
    <property type="match status" value="1"/>
</dbReference>
<dbReference type="PRINTS" id="PR00371">
    <property type="entry name" value="FPNCR"/>
</dbReference>
<gene>
    <name evidence="6" type="ORF">ACFQ16_16795</name>
</gene>
<dbReference type="PROSITE" id="PS51384">
    <property type="entry name" value="FAD_FR"/>
    <property type="match status" value="1"/>
</dbReference>
<name>A0ABW3FVY0_9PSEU</name>
<reference evidence="7" key="1">
    <citation type="journal article" date="2019" name="Int. J. Syst. Evol. Microbiol.">
        <title>The Global Catalogue of Microorganisms (GCM) 10K type strain sequencing project: providing services to taxonomists for standard genome sequencing and annotation.</title>
        <authorList>
            <consortium name="The Broad Institute Genomics Platform"/>
            <consortium name="The Broad Institute Genome Sequencing Center for Infectious Disease"/>
            <person name="Wu L."/>
            <person name="Ma J."/>
        </authorList>
    </citation>
    <scope>NUCLEOTIDE SEQUENCE [LARGE SCALE GENOMIC DNA]</scope>
    <source>
        <strain evidence="7">CCUG 56401</strain>
    </source>
</reference>
<comment type="caution">
    <text evidence="6">The sequence shown here is derived from an EMBL/GenBank/DDBJ whole genome shotgun (WGS) entry which is preliminary data.</text>
</comment>
<dbReference type="Gene3D" id="3.10.20.30">
    <property type="match status" value="1"/>
</dbReference>
<dbReference type="Proteomes" id="UP001597018">
    <property type="component" value="Unassembled WGS sequence"/>
</dbReference>
<dbReference type="PRINTS" id="PR00410">
    <property type="entry name" value="PHEHYDRXLASE"/>
</dbReference>
<dbReference type="PANTHER" id="PTHR47354">
    <property type="entry name" value="NADH OXIDOREDUCTASE HCR"/>
    <property type="match status" value="1"/>
</dbReference>
<evidence type="ECO:0000256" key="1">
    <source>
        <dbReference type="ARBA" id="ARBA00001974"/>
    </source>
</evidence>
<keyword evidence="7" id="KW-1185">Reference proteome</keyword>
<dbReference type="SUPFAM" id="SSF63380">
    <property type="entry name" value="Riboflavin synthase domain-like"/>
    <property type="match status" value="1"/>
</dbReference>
<keyword evidence="2" id="KW-0001">2Fe-2S</keyword>
<evidence type="ECO:0000256" key="3">
    <source>
        <dbReference type="ARBA" id="ARBA00023014"/>
    </source>
</evidence>
<comment type="cofactor">
    <cofactor evidence="1">
        <name>FAD</name>
        <dbReference type="ChEBI" id="CHEBI:57692"/>
    </cofactor>
</comment>
<evidence type="ECO:0000259" key="5">
    <source>
        <dbReference type="PROSITE" id="PS51384"/>
    </source>
</evidence>
<dbReference type="PANTHER" id="PTHR47354:SF5">
    <property type="entry name" value="PROTEIN RFBI"/>
    <property type="match status" value="1"/>
</dbReference>
<dbReference type="Pfam" id="PF00970">
    <property type="entry name" value="FAD_binding_6"/>
    <property type="match status" value="1"/>
</dbReference>
<keyword evidence="2" id="KW-0479">Metal-binding</keyword>
<feature type="domain" description="2Fe-2S ferredoxin-type" evidence="4">
    <location>
        <begin position="5"/>
        <end position="95"/>
    </location>
</feature>
<dbReference type="InterPro" id="IPR012675">
    <property type="entry name" value="Beta-grasp_dom_sf"/>
</dbReference>
<dbReference type="SUPFAM" id="SSF52343">
    <property type="entry name" value="Ferredoxin reductase-like, C-terminal NADP-linked domain"/>
    <property type="match status" value="1"/>
</dbReference>
<dbReference type="CDD" id="cd06187">
    <property type="entry name" value="O2ase_reductase_like"/>
    <property type="match status" value="1"/>
</dbReference>
<keyword evidence="2" id="KW-0408">Iron</keyword>
<evidence type="ECO:0000313" key="7">
    <source>
        <dbReference type="Proteomes" id="UP001597018"/>
    </source>
</evidence>
<protein>
    <submittedName>
        <fullName evidence="6">NADH:ubiquinone reductase (Na(+)-transporting) subunit F</fullName>
    </submittedName>
</protein>
<dbReference type="Gene3D" id="2.40.30.10">
    <property type="entry name" value="Translation factors"/>
    <property type="match status" value="1"/>
</dbReference>
<sequence length="340" mass="37355">MSDTHEIRISGFERPAVCGGEQAVLDACLREGLWLPHSCTQGTCGSCKMRVVSGEVDHRGSSEHALTAEERAAGIALACQASPRTALLLEPVEPVPDDDRERHPLRDFTGTVTALDDIAREIRRIVVELDEPMGFHAGQYAEIAVPGSGLTRQYSMANPPWEPRNLEFHVRRTPGGVATDGWMFTSLRVGDRVELTGPLGDFGLRRQEEPAILIGGGTGLAPLKSIARDALEHDLVPELHLYHGGRTEADLYDGEFFRALAAEDPRFRYRPCLSEQEWSGAVGLVTDVVVADFPSCRGMSAYLCGPPAMIEAGTKALKRRRMAPRRIHRERFLDASHRGV</sequence>
<dbReference type="InterPro" id="IPR036010">
    <property type="entry name" value="2Fe-2S_ferredoxin-like_sf"/>
</dbReference>
<dbReference type="SUPFAM" id="SSF54292">
    <property type="entry name" value="2Fe-2S ferredoxin-like"/>
    <property type="match status" value="1"/>
</dbReference>
<dbReference type="InterPro" id="IPR017938">
    <property type="entry name" value="Riboflavin_synthase-like_b-brl"/>
</dbReference>
<dbReference type="InterPro" id="IPR001709">
    <property type="entry name" value="Flavoprot_Pyr_Nucl_cyt_Rdtase"/>
</dbReference>
<dbReference type="InterPro" id="IPR008333">
    <property type="entry name" value="Cbr1-like_FAD-bd_dom"/>
</dbReference>
<dbReference type="InterPro" id="IPR017927">
    <property type="entry name" value="FAD-bd_FR_type"/>
</dbReference>
<dbReference type="Pfam" id="PF00175">
    <property type="entry name" value="NAD_binding_1"/>
    <property type="match status" value="1"/>
</dbReference>
<dbReference type="InterPro" id="IPR050415">
    <property type="entry name" value="MRET"/>
</dbReference>
<dbReference type="PROSITE" id="PS00197">
    <property type="entry name" value="2FE2S_FER_1"/>
    <property type="match status" value="1"/>
</dbReference>
<dbReference type="EMBL" id="JBHTIW010000012">
    <property type="protein sequence ID" value="MFD0921405.1"/>
    <property type="molecule type" value="Genomic_DNA"/>
</dbReference>
<dbReference type="InterPro" id="IPR001041">
    <property type="entry name" value="2Fe-2S_ferredoxin-type"/>
</dbReference>
<keyword evidence="3" id="KW-0411">Iron-sulfur</keyword>
<dbReference type="RefSeq" id="WP_263252951.1">
    <property type="nucleotide sequence ID" value="NZ_BAABLT010000010.1"/>
</dbReference>
<dbReference type="PROSITE" id="PS51085">
    <property type="entry name" value="2FE2S_FER_2"/>
    <property type="match status" value="1"/>
</dbReference>
<evidence type="ECO:0000313" key="6">
    <source>
        <dbReference type="EMBL" id="MFD0921405.1"/>
    </source>
</evidence>
<accession>A0ABW3FVY0</accession>
<organism evidence="6 7">
    <name type="scientific">Saccharopolyspora rosea</name>
    <dbReference type="NCBI Taxonomy" id="524884"/>
    <lineage>
        <taxon>Bacteria</taxon>
        <taxon>Bacillati</taxon>
        <taxon>Actinomycetota</taxon>
        <taxon>Actinomycetes</taxon>
        <taxon>Pseudonocardiales</taxon>
        <taxon>Pseudonocardiaceae</taxon>
        <taxon>Saccharopolyspora</taxon>
    </lineage>
</organism>
<dbReference type="InterPro" id="IPR006058">
    <property type="entry name" value="2Fe2S_fd_BS"/>
</dbReference>
<dbReference type="InterPro" id="IPR001433">
    <property type="entry name" value="OxRdtase_FAD/NAD-bd"/>
</dbReference>